<dbReference type="Proteomes" id="UP000055024">
    <property type="component" value="Unassembled WGS sequence"/>
</dbReference>
<dbReference type="SUPFAM" id="SSF81324">
    <property type="entry name" value="Voltage-gated potassium channels"/>
    <property type="match status" value="2"/>
</dbReference>
<dbReference type="InterPro" id="IPR013099">
    <property type="entry name" value="K_chnl_dom"/>
</dbReference>
<gene>
    <name evidence="11" type="primary">twk-18</name>
    <name evidence="11" type="ORF">T11_13565</name>
</gene>
<keyword evidence="12" id="KW-1185">Reference proteome</keyword>
<evidence type="ECO:0000256" key="3">
    <source>
        <dbReference type="ARBA" id="ARBA00022692"/>
    </source>
</evidence>
<evidence type="ECO:0000256" key="8">
    <source>
        <dbReference type="RuleBase" id="RU003857"/>
    </source>
</evidence>
<evidence type="ECO:0000256" key="9">
    <source>
        <dbReference type="SAM" id="Phobius"/>
    </source>
</evidence>
<feature type="non-terminal residue" evidence="11">
    <location>
        <position position="1"/>
    </location>
</feature>
<evidence type="ECO:0000313" key="11">
    <source>
        <dbReference type="EMBL" id="KRZ11121.1"/>
    </source>
</evidence>
<feature type="transmembrane region" description="Helical" evidence="9">
    <location>
        <begin position="72"/>
        <end position="94"/>
    </location>
</feature>
<dbReference type="GO" id="GO:0015271">
    <property type="term" value="F:outward rectifier potassium channel activity"/>
    <property type="evidence" value="ECO:0007669"/>
    <property type="project" value="TreeGrafter"/>
</dbReference>
<dbReference type="Pfam" id="PF07885">
    <property type="entry name" value="Ion_trans_2"/>
    <property type="match status" value="2"/>
</dbReference>
<accession>A0A0V1HKZ6</accession>
<evidence type="ECO:0000256" key="4">
    <source>
        <dbReference type="ARBA" id="ARBA00022989"/>
    </source>
</evidence>
<dbReference type="PRINTS" id="PR01333">
    <property type="entry name" value="2POREKCHANEL"/>
</dbReference>
<name>A0A0V1HKZ6_9BILA</name>
<protein>
    <submittedName>
        <fullName evidence="11">TWiK family of potassium channels protein 18</fullName>
    </submittedName>
</protein>
<keyword evidence="4 9" id="KW-1133">Transmembrane helix</keyword>
<keyword evidence="7 8" id="KW-0407">Ion channel</keyword>
<dbReference type="PANTHER" id="PTHR11003">
    <property type="entry name" value="POTASSIUM CHANNEL, SUBFAMILY K"/>
    <property type="match status" value="1"/>
</dbReference>
<evidence type="ECO:0000313" key="12">
    <source>
        <dbReference type="Proteomes" id="UP000055024"/>
    </source>
</evidence>
<keyword evidence="6 9" id="KW-0472">Membrane</keyword>
<feature type="transmembrane region" description="Helical" evidence="9">
    <location>
        <begin position="26"/>
        <end position="44"/>
    </location>
</feature>
<comment type="subcellular location">
    <subcellularLocation>
        <location evidence="1">Membrane</location>
        <topology evidence="1">Multi-pass membrane protein</topology>
    </subcellularLocation>
</comment>
<dbReference type="InterPro" id="IPR003280">
    <property type="entry name" value="2pore_dom_K_chnl"/>
</dbReference>
<evidence type="ECO:0000256" key="2">
    <source>
        <dbReference type="ARBA" id="ARBA00022448"/>
    </source>
</evidence>
<organism evidence="11 12">
    <name type="scientific">Trichinella zimbabwensis</name>
    <dbReference type="NCBI Taxonomy" id="268475"/>
    <lineage>
        <taxon>Eukaryota</taxon>
        <taxon>Metazoa</taxon>
        <taxon>Ecdysozoa</taxon>
        <taxon>Nematoda</taxon>
        <taxon>Enoplea</taxon>
        <taxon>Dorylaimia</taxon>
        <taxon>Trichinellida</taxon>
        <taxon>Trichinellidae</taxon>
        <taxon>Trichinella</taxon>
    </lineage>
</organism>
<feature type="domain" description="Potassium channel" evidence="10">
    <location>
        <begin position="182"/>
        <end position="234"/>
    </location>
</feature>
<feature type="domain" description="Potassium channel" evidence="10">
    <location>
        <begin position="249"/>
        <end position="323"/>
    </location>
</feature>
<evidence type="ECO:0000256" key="1">
    <source>
        <dbReference type="ARBA" id="ARBA00004141"/>
    </source>
</evidence>
<dbReference type="PANTHER" id="PTHR11003:SF335">
    <property type="entry name" value="POTASSIUM CHANNEL DOMAIN-CONTAINING PROTEIN"/>
    <property type="match status" value="1"/>
</dbReference>
<feature type="transmembrane region" description="Helical" evidence="9">
    <location>
        <begin position="213"/>
        <end position="231"/>
    </location>
</feature>
<comment type="similarity">
    <text evidence="8">Belongs to the two pore domain potassium channel (TC 1.A.1.8) family.</text>
</comment>
<dbReference type="OrthoDB" id="297496at2759"/>
<keyword evidence="3 8" id="KW-0812">Transmembrane</keyword>
<dbReference type="EMBL" id="JYDP01000052">
    <property type="protein sequence ID" value="KRZ11121.1"/>
    <property type="molecule type" value="Genomic_DNA"/>
</dbReference>
<evidence type="ECO:0000256" key="7">
    <source>
        <dbReference type="ARBA" id="ARBA00023303"/>
    </source>
</evidence>
<sequence length="432" mass="50915">LLFFQIFLFILFFFNSLLYSTKLPNFFSLLLIFHFIINFISMRVRRNCRNFTIWLRNRLAFFNVIFNTMSKFHLLSFVLLIVYTLIGGAVFYMFESDHHQQQHSNFTMANLNEKNEQIKRMLDHLRKVFALKMWKVGRQAGAMSTKFGRSRAIWKWYEQNVENVTEFCQSTNNQQPNKAAVDWSFWSSVYYAVTVYTTIGYGDMTPSTTPGKILTMIYALCGIPLICYILQDWGWLEFGDLPISVALLMVIFLLCISASIFLIWEDELTYFESFYFFFISFTTIGFGDIVPKYRISMAMCIVPVLMGLATVSMTINLVQSKIERLFENVKRNIELEYQKKQIDPNKSLMNVESDEDVMTRLKHIGDTMSFESRFLFRMLNRSQRRLLEECWDRRVKTANAASQTVLLNAEEESQTSIEMQFSRRNTYVYNAE</sequence>
<dbReference type="GO" id="GO:0005886">
    <property type="term" value="C:plasma membrane"/>
    <property type="evidence" value="ECO:0007669"/>
    <property type="project" value="TreeGrafter"/>
</dbReference>
<dbReference type="Gene3D" id="1.10.287.70">
    <property type="match status" value="1"/>
</dbReference>
<evidence type="ECO:0000259" key="10">
    <source>
        <dbReference type="Pfam" id="PF07885"/>
    </source>
</evidence>
<comment type="caution">
    <text evidence="11">The sequence shown here is derived from an EMBL/GenBank/DDBJ whole genome shotgun (WGS) entry which is preliminary data.</text>
</comment>
<dbReference type="GO" id="GO:0022841">
    <property type="term" value="F:potassium ion leak channel activity"/>
    <property type="evidence" value="ECO:0007669"/>
    <property type="project" value="TreeGrafter"/>
</dbReference>
<dbReference type="AlphaFoldDB" id="A0A0V1HKZ6"/>
<feature type="transmembrane region" description="Helical" evidence="9">
    <location>
        <begin position="270"/>
        <end position="289"/>
    </location>
</feature>
<dbReference type="GO" id="GO:0030322">
    <property type="term" value="P:stabilization of membrane potential"/>
    <property type="evidence" value="ECO:0007669"/>
    <property type="project" value="TreeGrafter"/>
</dbReference>
<feature type="transmembrane region" description="Helical" evidence="9">
    <location>
        <begin position="295"/>
        <end position="318"/>
    </location>
</feature>
<proteinExistence type="inferred from homology"/>
<reference evidence="11 12" key="1">
    <citation type="submission" date="2015-01" db="EMBL/GenBank/DDBJ databases">
        <title>Evolution of Trichinella species and genotypes.</title>
        <authorList>
            <person name="Korhonen P.K."/>
            <person name="Edoardo P."/>
            <person name="Giuseppe L.R."/>
            <person name="Gasser R.B."/>
        </authorList>
    </citation>
    <scope>NUCLEOTIDE SEQUENCE [LARGE SCALE GENOMIC DNA]</scope>
    <source>
        <strain evidence="11">ISS1029</strain>
    </source>
</reference>
<feature type="transmembrane region" description="Helical" evidence="9">
    <location>
        <begin position="183"/>
        <end position="201"/>
    </location>
</feature>
<feature type="transmembrane region" description="Helical" evidence="9">
    <location>
        <begin position="243"/>
        <end position="263"/>
    </location>
</feature>
<keyword evidence="2 8" id="KW-0813">Transport</keyword>
<evidence type="ECO:0000256" key="6">
    <source>
        <dbReference type="ARBA" id="ARBA00023136"/>
    </source>
</evidence>
<keyword evidence="5 8" id="KW-0406">Ion transport</keyword>
<evidence type="ECO:0000256" key="5">
    <source>
        <dbReference type="ARBA" id="ARBA00023065"/>
    </source>
</evidence>